<name>A0A0E0AB45_9ORYZ</name>
<dbReference type="HOGENOM" id="CLU_1605266_0_0_1"/>
<protein>
    <submittedName>
        <fullName evidence="2">Uncharacterized protein</fullName>
    </submittedName>
</protein>
<feature type="region of interest" description="Disordered" evidence="1">
    <location>
        <begin position="1"/>
        <end position="166"/>
    </location>
</feature>
<evidence type="ECO:0000256" key="1">
    <source>
        <dbReference type="SAM" id="MobiDB-lite"/>
    </source>
</evidence>
<evidence type="ECO:0000313" key="2">
    <source>
        <dbReference type="EnsemblPlants" id="OGLUM06G20140.1"/>
    </source>
</evidence>
<dbReference type="AlphaFoldDB" id="A0A0E0AB45"/>
<reference evidence="2" key="1">
    <citation type="submission" date="2015-04" db="UniProtKB">
        <authorList>
            <consortium name="EnsemblPlants"/>
        </authorList>
    </citation>
    <scope>IDENTIFICATION</scope>
</reference>
<proteinExistence type="predicted"/>
<sequence length="166" mass="18361">MRRRSDALTLDPVNARRHRLRSRVPQGRDGAAAICPSRRRPACLPSRVSTAQRRSAPHASAGLPTFPSPNSRRRGRTAPGLPDARRHAHPAPAASTRRPAGIPHPAALPLRVSATASRREAGSSRRLRRRTKRTGGGARELQRRLGGKWRRHGTASGAWRCRREER</sequence>
<accession>A0A0E0AB45</accession>
<organism evidence="2">
    <name type="scientific">Oryza glumipatula</name>
    <dbReference type="NCBI Taxonomy" id="40148"/>
    <lineage>
        <taxon>Eukaryota</taxon>
        <taxon>Viridiplantae</taxon>
        <taxon>Streptophyta</taxon>
        <taxon>Embryophyta</taxon>
        <taxon>Tracheophyta</taxon>
        <taxon>Spermatophyta</taxon>
        <taxon>Magnoliopsida</taxon>
        <taxon>Liliopsida</taxon>
        <taxon>Poales</taxon>
        <taxon>Poaceae</taxon>
        <taxon>BOP clade</taxon>
        <taxon>Oryzoideae</taxon>
        <taxon>Oryzeae</taxon>
        <taxon>Oryzinae</taxon>
        <taxon>Oryza</taxon>
    </lineage>
</organism>
<feature type="compositionally biased region" description="Low complexity" evidence="1">
    <location>
        <begin position="90"/>
        <end position="100"/>
    </location>
</feature>
<keyword evidence="3" id="KW-1185">Reference proteome</keyword>
<dbReference type="EnsemblPlants" id="OGLUM06G20140.1">
    <property type="protein sequence ID" value="OGLUM06G20140.1"/>
    <property type="gene ID" value="OGLUM06G20140"/>
</dbReference>
<reference evidence="2" key="2">
    <citation type="submission" date="2018-05" db="EMBL/GenBank/DDBJ databases">
        <title>OgluRS3 (Oryza glumaepatula Reference Sequence Version 3).</title>
        <authorList>
            <person name="Zhang J."/>
            <person name="Kudrna D."/>
            <person name="Lee S."/>
            <person name="Talag J."/>
            <person name="Welchert J."/>
            <person name="Wing R.A."/>
        </authorList>
    </citation>
    <scope>NUCLEOTIDE SEQUENCE [LARGE SCALE GENOMIC DNA]</scope>
</reference>
<dbReference type="Proteomes" id="UP000026961">
    <property type="component" value="Chromosome 6"/>
</dbReference>
<dbReference type="Gramene" id="OGLUM06G20140.1">
    <property type="protein sequence ID" value="OGLUM06G20140.1"/>
    <property type="gene ID" value="OGLUM06G20140"/>
</dbReference>
<evidence type="ECO:0000313" key="3">
    <source>
        <dbReference type="Proteomes" id="UP000026961"/>
    </source>
</evidence>